<reference evidence="3 4" key="1">
    <citation type="submission" date="2008-11" db="EMBL/GenBank/DDBJ databases">
        <title>Draft genome sequence of Bacteroides pectinophilus (ATCC 43243).</title>
        <authorList>
            <person name="Sudarsanam P."/>
            <person name="Ley R."/>
            <person name="Guruge J."/>
            <person name="Turnbaugh P.J."/>
            <person name="Mahowald M."/>
            <person name="Liep D."/>
            <person name="Gordon J."/>
        </authorList>
    </citation>
    <scope>NUCLEOTIDE SEQUENCE [LARGE SCALE GENOMIC DNA]</scope>
    <source>
        <strain evidence="3 4">ATCC 43243</strain>
    </source>
</reference>
<sequence length="427" mass="47861">MTKISLDNNLQSKAQDMLKNRVREEMNLGEDMTDEELLGLIDNTMGYVASQIPLPVNSRLDIRRNVFNSMRRFGVLQDLLDDDTITEIMVNGQGRIFIERQGRISLSGRCFESQQDLEDVAQRIAAWSNRTVNETEPILDTRLADGSRVNIVLDPIAIEGPAITIRKFYDTPITIERLIELGSITKEVSCFMECAVKARYNIFVSGGTGSGKTTFLNALSNYIPADERIITIEDSAELQIHDVDGKPRNLIRLETRNANMEGNNAITIRDLIKSCLRMRPDRIVVGEIRGAEAIDMLQAMNTGMEGSLSTGHSNSATDMLNRIETMVLMGMDMPVQAIRSQIGSAIDIIVHLGRLRDKSRRVLQIVEVTGYKDGEIMLNPLYRFEETGEQDGRVCGRLVKCGCMTNTDKFIAAGVRDWGQTENCMRE</sequence>
<evidence type="ECO:0000259" key="2">
    <source>
        <dbReference type="Pfam" id="PF00437"/>
    </source>
</evidence>
<name>B7AP38_9FIRM</name>
<dbReference type="PANTHER" id="PTHR30486">
    <property type="entry name" value="TWITCHING MOTILITY PROTEIN PILT"/>
    <property type="match status" value="1"/>
</dbReference>
<feature type="domain" description="Bacterial type II secretion system protein E" evidence="2">
    <location>
        <begin position="75"/>
        <end position="361"/>
    </location>
</feature>
<dbReference type="GO" id="GO:0016887">
    <property type="term" value="F:ATP hydrolysis activity"/>
    <property type="evidence" value="ECO:0007669"/>
    <property type="project" value="InterPro"/>
</dbReference>
<dbReference type="SUPFAM" id="SSF52540">
    <property type="entry name" value="P-loop containing nucleoside triphosphate hydrolases"/>
    <property type="match status" value="1"/>
</dbReference>
<dbReference type="AlphaFoldDB" id="B7AP38"/>
<accession>B7AP38</accession>
<protein>
    <recommendedName>
        <fullName evidence="2">Bacterial type II secretion system protein E domain-containing protein</fullName>
    </recommendedName>
</protein>
<dbReference type="CDD" id="cd01130">
    <property type="entry name" value="VirB11-like_ATPase"/>
    <property type="match status" value="1"/>
</dbReference>
<dbReference type="EMBL" id="ABVQ01000034">
    <property type="protein sequence ID" value="EEC58312.1"/>
    <property type="molecule type" value="Genomic_DNA"/>
</dbReference>
<dbReference type="Proteomes" id="UP000003136">
    <property type="component" value="Unassembled WGS sequence"/>
</dbReference>
<dbReference type="PANTHER" id="PTHR30486:SF15">
    <property type="entry name" value="TYPE II_IV SECRETION SYSTEM ATPASE"/>
    <property type="match status" value="1"/>
</dbReference>
<comment type="caution">
    <text evidence="3">The sequence shown here is derived from an EMBL/GenBank/DDBJ whole genome shotgun (WGS) entry which is preliminary data.</text>
</comment>
<keyword evidence="4" id="KW-1185">Reference proteome</keyword>
<evidence type="ECO:0000313" key="4">
    <source>
        <dbReference type="Proteomes" id="UP000003136"/>
    </source>
</evidence>
<dbReference type="HOGENOM" id="CLU_005379_4_1_9"/>
<gene>
    <name evidence="3" type="ORF">BACPEC_00442</name>
</gene>
<dbReference type="STRING" id="483218.BACPEC_00442"/>
<dbReference type="eggNOG" id="COG4962">
    <property type="taxonomic scope" value="Bacteria"/>
</dbReference>
<dbReference type="Gene3D" id="3.30.450.380">
    <property type="match status" value="1"/>
</dbReference>
<evidence type="ECO:0000256" key="1">
    <source>
        <dbReference type="ARBA" id="ARBA00006611"/>
    </source>
</evidence>
<dbReference type="InterPro" id="IPR027417">
    <property type="entry name" value="P-loop_NTPase"/>
</dbReference>
<organism evidence="3 4">
    <name type="scientific">[Bacteroides] pectinophilus ATCC 43243</name>
    <dbReference type="NCBI Taxonomy" id="483218"/>
    <lineage>
        <taxon>Bacteria</taxon>
        <taxon>Bacillati</taxon>
        <taxon>Bacillota</taxon>
        <taxon>Clostridia</taxon>
        <taxon>Eubacteriales</taxon>
    </lineage>
</organism>
<dbReference type="InterPro" id="IPR001482">
    <property type="entry name" value="T2SS/T4SS_dom"/>
</dbReference>
<dbReference type="Pfam" id="PF00437">
    <property type="entry name" value="T2SSE"/>
    <property type="match status" value="1"/>
</dbReference>
<evidence type="ECO:0000313" key="3">
    <source>
        <dbReference type="EMBL" id="EEC58312.1"/>
    </source>
</evidence>
<dbReference type="Gene3D" id="3.40.50.300">
    <property type="entry name" value="P-loop containing nucleotide triphosphate hydrolases"/>
    <property type="match status" value="1"/>
</dbReference>
<comment type="similarity">
    <text evidence="1">Belongs to the GSP E family.</text>
</comment>
<dbReference type="InterPro" id="IPR050921">
    <property type="entry name" value="T4SS_GSP_E_ATPase"/>
</dbReference>
<proteinExistence type="inferred from homology"/>
<reference evidence="3 4" key="2">
    <citation type="submission" date="2008-11" db="EMBL/GenBank/DDBJ databases">
        <authorList>
            <person name="Fulton L."/>
            <person name="Clifton S."/>
            <person name="Fulton B."/>
            <person name="Xu J."/>
            <person name="Minx P."/>
            <person name="Pepin K.H."/>
            <person name="Johnson M."/>
            <person name="Bhonagiri V."/>
            <person name="Nash W.E."/>
            <person name="Mardis E.R."/>
            <person name="Wilson R.K."/>
        </authorList>
    </citation>
    <scope>NUCLEOTIDE SEQUENCE [LARGE SCALE GENOMIC DNA]</scope>
    <source>
        <strain evidence="3 4">ATCC 43243</strain>
    </source>
</reference>